<feature type="domain" description="NADP-dependent oxidoreductase" evidence="4">
    <location>
        <begin position="36"/>
        <end position="335"/>
    </location>
</feature>
<dbReference type="InterPro" id="IPR050523">
    <property type="entry name" value="AKR_Detox_Biosynth"/>
</dbReference>
<dbReference type="RefSeq" id="XP_024771518.1">
    <property type="nucleotide sequence ID" value="XM_024917666.1"/>
</dbReference>
<dbReference type="PRINTS" id="PR00069">
    <property type="entry name" value="ALDKETRDTASE"/>
</dbReference>
<evidence type="ECO:0000313" key="6">
    <source>
        <dbReference type="Proteomes" id="UP000241690"/>
    </source>
</evidence>
<dbReference type="InterPro" id="IPR020471">
    <property type="entry name" value="AKR"/>
</dbReference>
<organism evidence="5 6">
    <name type="scientific">Trichoderma harzianum CBS 226.95</name>
    <dbReference type="NCBI Taxonomy" id="983964"/>
    <lineage>
        <taxon>Eukaryota</taxon>
        <taxon>Fungi</taxon>
        <taxon>Dikarya</taxon>
        <taxon>Ascomycota</taxon>
        <taxon>Pezizomycotina</taxon>
        <taxon>Sordariomycetes</taxon>
        <taxon>Hypocreomycetidae</taxon>
        <taxon>Hypocreales</taxon>
        <taxon>Hypocreaceae</taxon>
        <taxon>Trichoderma</taxon>
    </lineage>
</organism>
<dbReference type="PANTHER" id="PTHR43364:SF7">
    <property type="entry name" value="NADP-DEPENDENT OXIDOREDUCTASE DOMAIN-CONTAINING PROTEIN-RELATED"/>
    <property type="match status" value="1"/>
</dbReference>
<dbReference type="GO" id="GO:0016491">
    <property type="term" value="F:oxidoreductase activity"/>
    <property type="evidence" value="ECO:0007669"/>
    <property type="project" value="UniProtKB-KW"/>
</dbReference>
<accession>A0A2T4A453</accession>
<proteinExistence type="inferred from homology"/>
<dbReference type="GeneID" id="36626235"/>
<dbReference type="InterPro" id="IPR023210">
    <property type="entry name" value="NADP_OxRdtase_dom"/>
</dbReference>
<evidence type="ECO:0000256" key="2">
    <source>
        <dbReference type="ARBA" id="ARBA00023002"/>
    </source>
</evidence>
<evidence type="ECO:0000259" key="4">
    <source>
        <dbReference type="Pfam" id="PF00248"/>
    </source>
</evidence>
<keyword evidence="6" id="KW-1185">Reference proteome</keyword>
<dbReference type="EMBL" id="KZ679685">
    <property type="protein sequence ID" value="PTB51841.1"/>
    <property type="molecule type" value="Genomic_DNA"/>
</dbReference>
<dbReference type="AlphaFoldDB" id="A0A2T4A453"/>
<dbReference type="Pfam" id="PF00248">
    <property type="entry name" value="Aldo_ket_red"/>
    <property type="match status" value="1"/>
</dbReference>
<dbReference type="InterPro" id="IPR036812">
    <property type="entry name" value="NAD(P)_OxRdtase_dom_sf"/>
</dbReference>
<dbReference type="PANTHER" id="PTHR43364">
    <property type="entry name" value="NADH-SPECIFIC METHYLGLYOXAL REDUCTASE-RELATED"/>
    <property type="match status" value="1"/>
</dbReference>
<comment type="similarity">
    <text evidence="3">Belongs to the aldo/keto reductase family. Aldo/keto reductase 2 subfamily.</text>
</comment>
<keyword evidence="2" id="KW-0560">Oxidoreductase</keyword>
<protein>
    <recommendedName>
        <fullName evidence="4">NADP-dependent oxidoreductase domain-containing protein</fullName>
    </recommendedName>
</protein>
<dbReference type="SUPFAM" id="SSF51430">
    <property type="entry name" value="NAD(P)-linked oxidoreductase"/>
    <property type="match status" value="1"/>
</dbReference>
<evidence type="ECO:0000256" key="3">
    <source>
        <dbReference type="ARBA" id="ARBA00038157"/>
    </source>
</evidence>
<keyword evidence="1" id="KW-0521">NADP</keyword>
<evidence type="ECO:0000313" key="5">
    <source>
        <dbReference type="EMBL" id="PTB51841.1"/>
    </source>
</evidence>
<name>A0A2T4A453_TRIHA</name>
<reference evidence="5 6" key="1">
    <citation type="submission" date="2016-07" db="EMBL/GenBank/DDBJ databases">
        <title>Multiple horizontal gene transfer events from other fungi enriched the ability of initially mycotrophic Trichoderma (Ascomycota) to feed on dead plant biomass.</title>
        <authorList>
            <consortium name="DOE Joint Genome Institute"/>
            <person name="Aerts A."/>
            <person name="Atanasova L."/>
            <person name="Chenthamara K."/>
            <person name="Zhang J."/>
            <person name="Grujic M."/>
            <person name="Henrissat B."/>
            <person name="Kuo A."/>
            <person name="Salamov A."/>
            <person name="Lipzen A."/>
            <person name="Labutti K."/>
            <person name="Barry K."/>
            <person name="Miao Y."/>
            <person name="Rahimi M.J."/>
            <person name="Shen Q."/>
            <person name="Grigoriev I.V."/>
            <person name="Kubicek C.P."/>
            <person name="Druzhinina I.S."/>
        </authorList>
    </citation>
    <scope>NUCLEOTIDE SEQUENCE [LARGE SCALE GENOMIC DNA]</scope>
    <source>
        <strain evidence="5 6">CBS 226.95</strain>
    </source>
</reference>
<sequence>MAPRVNRNILGAAPTPVSPLNKYRLLSPSAAVRVSPLCLGAMSFGSGWKGYLGDCDQKASEEILDVFYQQASNFIDTSNNYQLGESETIIGEWMKKRGNRDEMVIATKYTTNYENMPDSKKIKANYTGNGSKSLHVSVEASLKKLQTDYIDLLYVHWWDFSTSTSEMMISLNNLVNSGKVLYLGISDSPAWVVSKANEYARNHGLRQFSVYQGRWSAAARDFEQDIIPMCKAEGMGIAPWGALGAGRFKTEEQRNAPGGRNVAATEEEVKVSKVLENVATRKNSIITSVALAYVMHKAPYVFPIVGGRKVEQLKENIAALKLKLTEEDIAEIEAAVPFVLNFPYDLLWGAKVPDNVQDVNLLDNAGSFEYVPEQQPISPSWVEE</sequence>
<gene>
    <name evidence="5" type="ORF">M431DRAFT_498113</name>
</gene>
<dbReference type="Proteomes" id="UP000241690">
    <property type="component" value="Unassembled WGS sequence"/>
</dbReference>
<dbReference type="Gene3D" id="3.20.20.100">
    <property type="entry name" value="NADP-dependent oxidoreductase domain"/>
    <property type="match status" value="1"/>
</dbReference>
<dbReference type="STRING" id="983964.A0A2T4A453"/>
<evidence type="ECO:0000256" key="1">
    <source>
        <dbReference type="ARBA" id="ARBA00022857"/>
    </source>
</evidence>